<sequence>MVRLKPARRFLPAGMQKLARVADPVYQKQSSFRLFWPAMLGLSSILPWYSHGGSSLLGLAVSGQTFVLPTVIIGLILLVFYFGILNAGRWLVPLLALAAIGWVLLSNRLAGQSGAFDESRLLDLANQPALGIGALLFVMALLGLIATTFARAKVMDGDIFGNHLLVGIGAVLVLFILLPLTMIFGKVIDSDVWKMLSRVTGSNIWGLACLYGAGRCGMAWNSLFLATAVATSCTFLGIAAALFLTRTQAPGRGPVRLLTLLPLVTPPFVVGLALILLFGRSGTITLLVSDWMDIRPSRWIYGPQGIWLAQTLGLAPLAFMVIQSVIISVSPSVEEASSTLRASRWYTFRTVTLPLIRPGIANAFLLCFIESLADLGNPLIIGGGFQVLASGIYFKIVGAQSDLSEAAGLGLVLLFITMAVFIIQTVWLGRASYITVTGKGDSGRNASLPSRVKIPVYAISIVWIGLIVLIYGTIAVGGFAEIWGRDYSFTLRHYISAFGLTTSEHGLVWSGGAWNSFSTTLLISAIAAPITAALGLLTAYLLARRSFPGRGLFEFAAMLSFAMPGTVIGLAYVLSFNAPPIEMTGTAAILFFVFVSRNMPVGVRVGLAQLSQIDRSLDEASTTLGANPGMTLRRVLYPLLKPAIATAIIYAFVSAVTTLSQVIFLVSPRYDWATTYIVSLVENTNYGPAIAYSVVLIVMMVAFIACLQFLLQQATIRRRDNAKASTAALPASGDNS</sequence>
<feature type="transmembrane region" description="Helical" evidence="7">
    <location>
        <begin position="555"/>
        <end position="575"/>
    </location>
</feature>
<keyword evidence="6 7" id="KW-0472">Membrane</keyword>
<feature type="transmembrane region" description="Helical" evidence="7">
    <location>
        <begin position="379"/>
        <end position="397"/>
    </location>
</feature>
<feature type="domain" description="ABC transmembrane type-1" evidence="8">
    <location>
        <begin position="219"/>
        <end position="424"/>
    </location>
</feature>
<evidence type="ECO:0000256" key="2">
    <source>
        <dbReference type="ARBA" id="ARBA00022448"/>
    </source>
</evidence>
<feature type="transmembrane region" description="Helical" evidence="7">
    <location>
        <begin position="223"/>
        <end position="245"/>
    </location>
</feature>
<feature type="transmembrane region" description="Helical" evidence="7">
    <location>
        <begin position="56"/>
        <end position="83"/>
    </location>
</feature>
<protein>
    <submittedName>
        <fullName evidence="9">Iron ABC transporter permease</fullName>
    </submittedName>
</protein>
<comment type="similarity">
    <text evidence="7">Belongs to the binding-protein-dependent transport system permease family.</text>
</comment>
<comment type="caution">
    <text evidence="9">The sequence shown here is derived from an EMBL/GenBank/DDBJ whole genome shotgun (WGS) entry which is preliminary data.</text>
</comment>
<evidence type="ECO:0000256" key="4">
    <source>
        <dbReference type="ARBA" id="ARBA00022692"/>
    </source>
</evidence>
<dbReference type="CDD" id="cd06261">
    <property type="entry name" value="TM_PBP2"/>
    <property type="match status" value="2"/>
</dbReference>
<evidence type="ECO:0000256" key="5">
    <source>
        <dbReference type="ARBA" id="ARBA00022989"/>
    </source>
</evidence>
<keyword evidence="4 7" id="KW-0812">Transmembrane</keyword>
<dbReference type="Gene3D" id="1.10.3720.10">
    <property type="entry name" value="MetI-like"/>
    <property type="match status" value="2"/>
</dbReference>
<dbReference type="PANTHER" id="PTHR30183">
    <property type="entry name" value="MOLYBDENUM TRANSPORT SYSTEM PERMEASE PROTEIN MODB"/>
    <property type="match status" value="1"/>
</dbReference>
<feature type="domain" description="ABC transmembrane type-1" evidence="8">
    <location>
        <begin position="517"/>
        <end position="707"/>
    </location>
</feature>
<dbReference type="PROSITE" id="PS50928">
    <property type="entry name" value="ABC_TM1"/>
    <property type="match status" value="2"/>
</dbReference>
<dbReference type="GO" id="GO:0055085">
    <property type="term" value="P:transmembrane transport"/>
    <property type="evidence" value="ECO:0007669"/>
    <property type="project" value="InterPro"/>
</dbReference>
<comment type="subcellular location">
    <subcellularLocation>
        <location evidence="1 7">Cell membrane</location>
        <topology evidence="1 7">Multi-pass membrane protein</topology>
    </subcellularLocation>
</comment>
<organism evidence="9 10">
    <name type="scientific">Brucella gallinifaecis</name>
    <dbReference type="NCBI Taxonomy" id="215590"/>
    <lineage>
        <taxon>Bacteria</taxon>
        <taxon>Pseudomonadati</taxon>
        <taxon>Pseudomonadota</taxon>
        <taxon>Alphaproteobacteria</taxon>
        <taxon>Hyphomicrobiales</taxon>
        <taxon>Brucellaceae</taxon>
        <taxon>Brucella/Ochrobactrum group</taxon>
        <taxon>Brucella</taxon>
    </lineage>
</organism>
<keyword evidence="10" id="KW-1185">Reference proteome</keyword>
<evidence type="ECO:0000313" key="10">
    <source>
        <dbReference type="Proteomes" id="UP000315388"/>
    </source>
</evidence>
<proteinExistence type="inferred from homology"/>
<evidence type="ECO:0000256" key="7">
    <source>
        <dbReference type="RuleBase" id="RU363032"/>
    </source>
</evidence>
<feature type="transmembrane region" description="Helical" evidence="7">
    <location>
        <begin position="643"/>
        <end position="666"/>
    </location>
</feature>
<dbReference type="PANTHER" id="PTHR30183:SF7">
    <property type="entry name" value="FERRIC TRANSPORT SYSTEM PERMEASE PROTEIN FBPB 1-RELATED"/>
    <property type="match status" value="1"/>
</dbReference>
<evidence type="ECO:0000313" key="9">
    <source>
        <dbReference type="EMBL" id="TPF76820.1"/>
    </source>
</evidence>
<feature type="transmembrane region" description="Helical" evidence="7">
    <location>
        <begin position="130"/>
        <end position="152"/>
    </location>
</feature>
<evidence type="ECO:0000259" key="8">
    <source>
        <dbReference type="PROSITE" id="PS50928"/>
    </source>
</evidence>
<feature type="transmembrane region" description="Helical" evidence="7">
    <location>
        <begin position="257"/>
        <end position="278"/>
    </location>
</feature>
<feature type="transmembrane region" description="Helical" evidence="7">
    <location>
        <begin position="90"/>
        <end position="110"/>
    </location>
</feature>
<dbReference type="InterPro" id="IPR000515">
    <property type="entry name" value="MetI-like"/>
</dbReference>
<evidence type="ECO:0000256" key="3">
    <source>
        <dbReference type="ARBA" id="ARBA00022475"/>
    </source>
</evidence>
<dbReference type="Proteomes" id="UP000315388">
    <property type="component" value="Unassembled WGS sequence"/>
</dbReference>
<feature type="transmembrane region" description="Helical" evidence="7">
    <location>
        <begin position="34"/>
        <end position="50"/>
    </location>
</feature>
<keyword evidence="2 7" id="KW-0813">Transport</keyword>
<feature type="transmembrane region" description="Helical" evidence="7">
    <location>
        <begin position="306"/>
        <end position="330"/>
    </location>
</feature>
<dbReference type="InterPro" id="IPR035906">
    <property type="entry name" value="MetI-like_sf"/>
</dbReference>
<keyword evidence="3" id="KW-1003">Cell membrane</keyword>
<keyword evidence="5 7" id="KW-1133">Transmembrane helix</keyword>
<dbReference type="EMBL" id="VEWJ01000001">
    <property type="protein sequence ID" value="TPF76820.1"/>
    <property type="molecule type" value="Genomic_DNA"/>
</dbReference>
<gene>
    <name evidence="9" type="ORF">FHY56_00120</name>
</gene>
<reference evidence="9 10" key="1">
    <citation type="journal article" date="2003" name="Int. J. Syst. Evol. Microbiol.">
        <title>Towards a standardized format for the description of a novel species (of an established genus): Ochrobactrum gallinifaecis sp. nov.</title>
        <authorList>
            <person name="Kampfer P."/>
            <person name="Buczolits S."/>
            <person name="Albrecht A."/>
            <person name="Busse H.J."/>
            <person name="Stackebrandt E."/>
        </authorList>
    </citation>
    <scope>NUCLEOTIDE SEQUENCE [LARGE SCALE GENOMIC DNA]</scope>
    <source>
        <strain evidence="9 10">ISO 196</strain>
    </source>
</reference>
<feature type="transmembrane region" description="Helical" evidence="7">
    <location>
        <begin position="164"/>
        <end position="188"/>
    </location>
</feature>
<feature type="transmembrane region" description="Helical" evidence="7">
    <location>
        <begin position="409"/>
        <end position="434"/>
    </location>
</feature>
<evidence type="ECO:0000256" key="6">
    <source>
        <dbReference type="ARBA" id="ARBA00023136"/>
    </source>
</evidence>
<name>A0A502BSM6_9HYPH</name>
<feature type="transmembrane region" description="Helical" evidence="7">
    <location>
        <begin position="686"/>
        <end position="711"/>
    </location>
</feature>
<feature type="transmembrane region" description="Helical" evidence="7">
    <location>
        <begin position="454"/>
        <end position="479"/>
    </location>
</feature>
<accession>A0A502BSM6</accession>
<dbReference type="Pfam" id="PF00528">
    <property type="entry name" value="BPD_transp_1"/>
    <property type="match status" value="2"/>
</dbReference>
<dbReference type="SUPFAM" id="SSF161098">
    <property type="entry name" value="MetI-like"/>
    <property type="match status" value="2"/>
</dbReference>
<feature type="transmembrane region" description="Helical" evidence="7">
    <location>
        <begin position="521"/>
        <end position="543"/>
    </location>
</feature>
<dbReference type="AlphaFoldDB" id="A0A502BSM6"/>
<evidence type="ECO:0000256" key="1">
    <source>
        <dbReference type="ARBA" id="ARBA00004651"/>
    </source>
</evidence>
<dbReference type="GO" id="GO:0005886">
    <property type="term" value="C:plasma membrane"/>
    <property type="evidence" value="ECO:0007669"/>
    <property type="project" value="UniProtKB-SubCell"/>
</dbReference>